<dbReference type="PANTHER" id="PTHR37315:SF1">
    <property type="entry name" value="UPF0311 PROTEIN BLR7842"/>
    <property type="match status" value="1"/>
</dbReference>
<name>A0ABV8C206_9PSEU</name>
<dbReference type="Proteomes" id="UP001595690">
    <property type="component" value="Unassembled WGS sequence"/>
</dbReference>
<dbReference type="PANTHER" id="PTHR37315">
    <property type="entry name" value="UPF0311 PROTEIN BLR7842"/>
    <property type="match status" value="1"/>
</dbReference>
<keyword evidence="2" id="KW-1185">Reference proteome</keyword>
<dbReference type="RefSeq" id="WP_382377550.1">
    <property type="nucleotide sequence ID" value="NZ_JBHRZI010000027.1"/>
</dbReference>
<organism evidence="1 2">
    <name type="scientific">Lentzea rhizosphaerae</name>
    <dbReference type="NCBI Taxonomy" id="2041025"/>
    <lineage>
        <taxon>Bacteria</taxon>
        <taxon>Bacillati</taxon>
        <taxon>Actinomycetota</taxon>
        <taxon>Actinomycetes</taxon>
        <taxon>Pseudonocardiales</taxon>
        <taxon>Pseudonocardiaceae</taxon>
        <taxon>Lentzea</taxon>
    </lineage>
</organism>
<evidence type="ECO:0000313" key="1">
    <source>
        <dbReference type="EMBL" id="MFC3896023.1"/>
    </source>
</evidence>
<evidence type="ECO:0000313" key="2">
    <source>
        <dbReference type="Proteomes" id="UP001595690"/>
    </source>
</evidence>
<proteinExistence type="predicted"/>
<reference evidence="2" key="1">
    <citation type="journal article" date="2019" name="Int. J. Syst. Evol. Microbiol.">
        <title>The Global Catalogue of Microorganisms (GCM) 10K type strain sequencing project: providing services to taxonomists for standard genome sequencing and annotation.</title>
        <authorList>
            <consortium name="The Broad Institute Genomics Platform"/>
            <consortium name="The Broad Institute Genome Sequencing Center for Infectious Disease"/>
            <person name="Wu L."/>
            <person name="Ma J."/>
        </authorList>
    </citation>
    <scope>NUCLEOTIDE SEQUENCE [LARGE SCALE GENOMIC DNA]</scope>
    <source>
        <strain evidence="2">CGMCC 4.7405</strain>
    </source>
</reference>
<accession>A0ABV8C206</accession>
<dbReference type="Gene3D" id="2.40.160.20">
    <property type="match status" value="1"/>
</dbReference>
<dbReference type="EMBL" id="JBHRZI010000027">
    <property type="protein sequence ID" value="MFC3896023.1"/>
    <property type="molecule type" value="Genomic_DNA"/>
</dbReference>
<dbReference type="InterPro" id="IPR020915">
    <property type="entry name" value="UPF0311"/>
</dbReference>
<gene>
    <name evidence="1" type="ORF">ACFOWZ_31495</name>
</gene>
<dbReference type="Pfam" id="PF11578">
    <property type="entry name" value="DUF3237"/>
    <property type="match status" value="1"/>
</dbReference>
<protein>
    <submittedName>
        <fullName evidence="1">DUF3237 domain-containing protein</fullName>
    </submittedName>
</protein>
<sequence length="138" mass="15241">MMELVPLGTMTAQLRKPYRLPKTPVGDRLIYEVASGEFVGERLRGVMHGTSSADWLTIGPDGTATLDVRSVLRTHDDAFVFLHYSGRVDVSNGSGAPLFAAPLFETGDDRYRWLNRVQAVAKGVLNGLELTYEVCEVR</sequence>
<comment type="caution">
    <text evidence="1">The sequence shown here is derived from an EMBL/GenBank/DDBJ whole genome shotgun (WGS) entry which is preliminary data.</text>
</comment>